<feature type="disulfide bond" evidence="6">
    <location>
        <begin position="1997"/>
        <end position="2006"/>
    </location>
</feature>
<dbReference type="Gene3D" id="2.10.25.10">
    <property type="entry name" value="Laminin"/>
    <property type="match status" value="20"/>
</dbReference>
<keyword evidence="3 6" id="KW-1015">Disulfide bond</keyword>
<gene>
    <name evidence="13" type="primary">LOC102806714</name>
</gene>
<dbReference type="CDD" id="cd02795">
    <property type="entry name" value="CBM6-CBM35-CBM36_like"/>
    <property type="match status" value="1"/>
</dbReference>
<feature type="disulfide bond" evidence="6">
    <location>
        <begin position="1395"/>
        <end position="1407"/>
    </location>
</feature>
<feature type="disulfide bond" evidence="6">
    <location>
        <begin position="455"/>
        <end position="472"/>
    </location>
</feature>
<dbReference type="SMART" id="SM00281">
    <property type="entry name" value="LamB"/>
    <property type="match status" value="1"/>
</dbReference>
<keyword evidence="5 6" id="KW-0424">Laminin EGF-like domain</keyword>
<keyword evidence="1 8" id="KW-0732">Signal</keyword>
<feature type="disulfide bond" evidence="6">
    <location>
        <begin position="501"/>
        <end position="518"/>
    </location>
</feature>
<dbReference type="InterPro" id="IPR050440">
    <property type="entry name" value="Laminin/Netrin_ECM"/>
</dbReference>
<feature type="disulfide bond" evidence="6">
    <location>
        <begin position="453"/>
        <end position="465"/>
    </location>
</feature>
<feature type="disulfide bond" evidence="6">
    <location>
        <begin position="375"/>
        <end position="384"/>
    </location>
</feature>
<feature type="coiled-coil region" evidence="7">
    <location>
        <begin position="2185"/>
        <end position="2233"/>
    </location>
</feature>
<dbReference type="SMART" id="SM00136">
    <property type="entry name" value="LamNT"/>
    <property type="match status" value="1"/>
</dbReference>
<feature type="domain" description="Laminin EGF-like" evidence="9">
    <location>
        <begin position="338"/>
        <end position="407"/>
    </location>
</feature>
<feature type="disulfide bond" evidence="6">
    <location>
        <begin position="1507"/>
        <end position="1516"/>
    </location>
</feature>
<dbReference type="PRINTS" id="PR00011">
    <property type="entry name" value="EGFLAMININ"/>
</dbReference>
<feature type="disulfide bond" evidence="6">
    <location>
        <begin position="657"/>
        <end position="666"/>
    </location>
</feature>
<dbReference type="PROSITE" id="PS51117">
    <property type="entry name" value="LAMININ_NTER"/>
    <property type="match status" value="1"/>
</dbReference>
<evidence type="ECO:0000256" key="1">
    <source>
        <dbReference type="ARBA" id="ARBA00022729"/>
    </source>
</evidence>
<evidence type="ECO:0000259" key="10">
    <source>
        <dbReference type="PROSITE" id="PS51115"/>
    </source>
</evidence>
<feature type="domain" description="Laminin EGF-like" evidence="9">
    <location>
        <begin position="1813"/>
        <end position="1862"/>
    </location>
</feature>
<feature type="domain" description="Laminin EGF-like" evidence="9">
    <location>
        <begin position="1863"/>
        <end position="1921"/>
    </location>
</feature>
<dbReference type="SMART" id="SM00181">
    <property type="entry name" value="EGF"/>
    <property type="match status" value="12"/>
</dbReference>
<dbReference type="PROSITE" id="PS51115">
    <property type="entry name" value="LAMININ_IVA"/>
    <property type="match status" value="1"/>
</dbReference>
<feature type="domain" description="Laminin EGF-like" evidence="9">
    <location>
        <begin position="1395"/>
        <end position="1440"/>
    </location>
</feature>
<keyword evidence="12" id="KW-1185">Reference proteome</keyword>
<dbReference type="PANTHER" id="PTHR10574">
    <property type="entry name" value="NETRIN/LAMININ-RELATED"/>
    <property type="match status" value="1"/>
</dbReference>
<keyword evidence="2" id="KW-0677">Repeat</keyword>
<feature type="disulfide bond" evidence="6">
    <location>
        <begin position="636"/>
        <end position="648"/>
    </location>
</feature>
<keyword evidence="4" id="KW-0325">Glycoprotein</keyword>
<accession>A0ABM0MIH2</accession>
<evidence type="ECO:0000256" key="2">
    <source>
        <dbReference type="ARBA" id="ARBA00022737"/>
    </source>
</evidence>
<evidence type="ECO:0000256" key="3">
    <source>
        <dbReference type="ARBA" id="ARBA00023157"/>
    </source>
</evidence>
<dbReference type="Pfam" id="PF00052">
    <property type="entry name" value="Laminin_B"/>
    <property type="match status" value="1"/>
</dbReference>
<feature type="disulfide bond" evidence="6">
    <location>
        <begin position="1961"/>
        <end position="1975"/>
    </location>
</feature>
<evidence type="ECO:0000259" key="11">
    <source>
        <dbReference type="PROSITE" id="PS51117"/>
    </source>
</evidence>
<reference evidence="13" key="1">
    <citation type="submission" date="2025-08" db="UniProtKB">
        <authorList>
            <consortium name="RefSeq"/>
        </authorList>
    </citation>
    <scope>IDENTIFICATION</scope>
    <source>
        <tissue evidence="13">Testes</tissue>
    </source>
</reference>
<dbReference type="Pfam" id="PF24973">
    <property type="entry name" value="EGF_LMN_ATRN"/>
    <property type="match status" value="1"/>
</dbReference>
<evidence type="ECO:0000256" key="6">
    <source>
        <dbReference type="PROSITE-ProRule" id="PRU00460"/>
    </source>
</evidence>
<dbReference type="InterPro" id="IPR002049">
    <property type="entry name" value="LE_dom"/>
</dbReference>
<dbReference type="PROSITE" id="PS00022">
    <property type="entry name" value="EGF_1"/>
    <property type="match status" value="2"/>
</dbReference>
<feature type="domain" description="Laminin IV type A" evidence="10">
    <location>
        <begin position="1603"/>
        <end position="1779"/>
    </location>
</feature>
<feature type="disulfide bond" evidence="6">
    <location>
        <begin position="1534"/>
        <end position="1551"/>
    </location>
</feature>
<feature type="domain" description="Laminin EGF-like" evidence="9">
    <location>
        <begin position="545"/>
        <end position="590"/>
    </location>
</feature>
<feature type="disulfide bond" evidence="6">
    <location>
        <begin position="591"/>
        <end position="603"/>
    </location>
</feature>
<feature type="disulfide bond" evidence="6">
    <location>
        <begin position="611"/>
        <end position="620"/>
    </location>
</feature>
<feature type="chain" id="PRO_5046334567" evidence="8">
    <location>
        <begin position="26"/>
        <end position="2251"/>
    </location>
</feature>
<dbReference type="SUPFAM" id="SSF57196">
    <property type="entry name" value="EGF/Laminin"/>
    <property type="match status" value="20"/>
</dbReference>
<feature type="domain" description="Laminin EGF-like" evidence="9">
    <location>
        <begin position="1922"/>
        <end position="1977"/>
    </location>
</feature>
<feature type="disulfide bond" evidence="6">
    <location>
        <begin position="638"/>
        <end position="655"/>
    </location>
</feature>
<feature type="disulfide bond" evidence="6">
    <location>
        <begin position="547"/>
        <end position="564"/>
    </location>
</feature>
<feature type="signal peptide" evidence="8">
    <location>
        <begin position="1"/>
        <end position="25"/>
    </location>
</feature>
<dbReference type="Pfam" id="PF00055">
    <property type="entry name" value="Laminin_N"/>
    <property type="match status" value="1"/>
</dbReference>
<feature type="domain" description="Laminin EGF-like" evidence="9">
    <location>
        <begin position="636"/>
        <end position="681"/>
    </location>
</feature>
<feature type="disulfide bond" evidence="6">
    <location>
        <begin position="566"/>
        <end position="575"/>
    </location>
</feature>
<sequence>MAGSKFLVACLIVSTIDIFSGIVNGQVLQPPYFNIATGKNISATSTCGEEVGEELFCKLTGNTATDVIYNSDVNLIQGQICDTCDPKNPLTSHPAYHAIDGTKQWWQSPPLSRGLEYNEVNVTIDFGQQFHVAYVIVKFANSPRPALWVLERSTDYGQTFTPWQYFASTDSDCNTYFGMQSLEAITRDDQVICSTEYSKIVPLENGEIVVSLVNNRPSANNFSYAAVLQEWTKATTVRLRLIRTNTLLSHLLALARQDPTVTRRYYYSIKDVSIGGRCVCNGHADKCDTPVPGGNRFQLQCTCRHNTCGEQCEICCPGFEQKKWRPATVDSANECEPCNCHGHSNECVYDEEIAEKKLSLDIHGNYEGGGVCQRCQHNTQGINCEECKAGYYRPRGVPLDSPEVCQPCDCNFFYSTGSCSAETGQCECRPEYAGLNCDECAVGYYGYPTCRPCDCHRNGTEGGVCEVGGRQCPCKPNYIGLNCDRCSVGYYDFPACLPCDCDHLGSRDYVCSPLDGQCQCRINYGGRACDECKDGYYNYPACQACSCDAFGTAEEICDKDTGACICKEKYGGPRCSNCDVSYYSYPNCYDCDCDTAGSAHDGCRDSGQCPCLPNFSGKKCDMCASAYFKYPECTPCNCHRTGSFSISCDQITGQCNCRSNFQGVTCSECAEGFYNFPACEVYLCIAFKSVYPECKCDPAGVVFVPGEPLAGCGAATQGLCQCKEKVGGRTCNLCDPLYWNLQFSNPVGCEECHCYKPGTVSGIAVCDVVSGQCTCKEYVDGRRCDQCEDGAFDLQTRNVFGCQACGCDLGGARDENCDKSTGQCVCKPRVSGRTCDRPLDVHFFHNLYHIKYEIEDGRAPRNKPVRFAFRESDFPGYSWRGYAVMSAVQPEVLIPVEIRNPSLYRLVFRYVSQNNEPVNGEVTVTPRTQSELAIEQTSSVVFNPGTSPQLVTVSGNGVIMPFVMDPGQWIISVKSPENILLDYLVLLPSAYYEAPLLQVTVNDACKAGSYQEACNEYAFPSVATYPTIEAEHGYYQDSGQRYPTQTFRDRSILQDLNVDAMAQLDEQQPTLGLSLPVPRPGKYVMIIQYFDGGPNAHRLDVSLLDSRTEQDGHSNIYDCQHLCRAVVLDSENKVKEFDIKQSRVTIYLEQEQPYDLAIDSVTLIPVEEWNEDFVNQALECVLRKPSDICVGSPYLTPPGTQKWEVESLAYLPSSSLVHTGVTPNVDDPNTALYTLDGPGGVPSVEMRDILPDNGRYVFVVHYYQPTSVSYDVNFDIRGRPSQSGTFNAKFCPHVSGCRSVVTTHDGDVAFEISPFAPDLVITIPDDKTLWLDYVMAIPEETYSSDVLEPLPIDRAGEFIRECGQNDFYISSETTGFCRDSVFSLTTDYNNGAVKCDCNYAGSTSFSCDPLGGQCPCKPNVIGRTCDRCKTGYYAFPNCIPCGCVTGVCDDNTGACICPPNVGGPNCDQCLPRTFGYDPFIGCEECDCDPKGVLGDLNCDLVNGQCNCLPNVGGRQCDVCKAGYFNHPRCVPCTCDLRGTTSDVCDQRSSACLCKENVEGVRCDKCKVGTFYLEERNPKGCTSCFCFGITQECKSSSRVFDPITTMNDWTATNFADGRVTVRNNVINIQVLGSGDDPAQAIYFVAPKDYRGNKVSSYGGVLEYSITYRNLRNDVSVRPMRRPDVIFSGNNFELVYSAPSQPVAGVTLTVVVDILESSFQHSIGGGQVSREELMMTLADLTKLHIRAQYMTNIQEASLSFVSFDVAMKKKGTKRPAETVEQCRCPANYKGLSCEKCEDGYYRVSSGAYLGVCVQCECNGHSDICDQETGTCLDCQDNTAGPNCGECKTGYVGDATNGTPYDCQICSCPYPTEINNYASTCVLGSGGETLSCECLPGYTGERCTSCAEGYYGDPTIIGGEGCRPCECNNNELVDPSDGGRQCDAFTGQCLRCRPGTAGHNCERCADGYYGDAIVAKDCKECDCDECGTESCHPETGVCLCKLGVTGSRCHKCPRNYYGFNTCNGCQSCECKSGSEYSQCDDDTGQCDCKPGVGGRDCGECLPGYWNYQLNGCERCDCGENLRCHPTTGDCVCLPGAKGPKCDQCEERYVLTEQGCQECDSCVTLLLDEMDVMDYNVSDAIDDLTGVSVGVDAVKRLMKINDTAYELWAKLPGVKNGYSGNLQPILDDISELKDDANDIEARSRKAKKDAKPIAKEAEDTDKRAAEVEDLVNKAARKARGILKIHCKHFMRESLI</sequence>
<dbReference type="InterPro" id="IPR000742">
    <property type="entry name" value="EGF"/>
</dbReference>
<feature type="domain" description="Laminin EGF-like" evidence="9">
    <location>
        <begin position="1485"/>
        <end position="1531"/>
    </location>
</feature>
<dbReference type="InterPro" id="IPR056863">
    <property type="entry name" value="LMN_ATRN_NET-like_EGF"/>
</dbReference>
<dbReference type="CDD" id="cd00055">
    <property type="entry name" value="EGF_Lam"/>
    <property type="match status" value="20"/>
</dbReference>
<feature type="disulfide bond" evidence="6">
    <location>
        <begin position="428"/>
        <end position="437"/>
    </location>
</feature>
<feature type="disulfide bond" evidence="6">
    <location>
        <begin position="1532"/>
        <end position="1544"/>
    </location>
</feature>
<feature type="disulfide bond" evidence="6">
    <location>
        <begin position="474"/>
        <end position="483"/>
    </location>
</feature>
<dbReference type="InterPro" id="IPR000034">
    <property type="entry name" value="Laminin_IV"/>
</dbReference>
<comment type="caution">
    <text evidence="6">Lacks conserved residue(s) required for the propagation of feature annotation.</text>
</comment>
<feature type="disulfide bond" evidence="6">
    <location>
        <begin position="775"/>
        <end position="784"/>
    </location>
</feature>
<proteinExistence type="predicted"/>
<feature type="disulfide bond" evidence="6">
    <location>
        <begin position="1457"/>
        <end position="1466"/>
    </location>
</feature>
<feature type="disulfide bond" evidence="6">
    <location>
        <begin position="545"/>
        <end position="557"/>
    </location>
</feature>
<feature type="domain" description="Laminin EGF-like" evidence="9">
    <location>
        <begin position="1532"/>
        <end position="1582"/>
    </location>
</feature>
<evidence type="ECO:0000256" key="4">
    <source>
        <dbReference type="ARBA" id="ARBA00023180"/>
    </source>
</evidence>
<dbReference type="PANTHER" id="PTHR10574:SF406">
    <property type="entry name" value="LAMININ SUBUNIT ALPHA 5"/>
    <property type="match status" value="1"/>
</dbReference>
<dbReference type="Gene3D" id="2.60.120.260">
    <property type="entry name" value="Galactose-binding domain-like"/>
    <property type="match status" value="1"/>
</dbReference>
<dbReference type="InterPro" id="IPR008211">
    <property type="entry name" value="Laminin_N"/>
</dbReference>
<evidence type="ECO:0000256" key="7">
    <source>
        <dbReference type="SAM" id="Coils"/>
    </source>
</evidence>
<feature type="domain" description="Laminin EGF-like" evidence="9">
    <location>
        <begin position="2025"/>
        <end position="2071"/>
    </location>
</feature>
<dbReference type="RefSeq" id="XP_006819813.1">
    <property type="nucleotide sequence ID" value="XM_006819750.1"/>
</dbReference>
<feature type="domain" description="Laminin N-terminal" evidence="11">
    <location>
        <begin position="24"/>
        <end position="277"/>
    </location>
</feature>
<feature type="disulfide bond" evidence="6">
    <location>
        <begin position="520"/>
        <end position="529"/>
    </location>
</feature>
<feature type="domain" description="Laminin EGF-like" evidence="9">
    <location>
        <begin position="499"/>
        <end position="544"/>
    </location>
</feature>
<dbReference type="SMART" id="SM00180">
    <property type="entry name" value="EGF_Lam"/>
    <property type="match status" value="22"/>
</dbReference>
<evidence type="ECO:0000259" key="9">
    <source>
        <dbReference type="PROSITE" id="PS50027"/>
    </source>
</evidence>
<feature type="disulfide bond" evidence="6">
    <location>
        <begin position="2089"/>
        <end position="2098"/>
    </location>
</feature>
<name>A0ABM0MIH2_SACKO</name>
<feature type="domain" description="Laminin EGF-like" evidence="9">
    <location>
        <begin position="591"/>
        <end position="635"/>
    </location>
</feature>
<feature type="disulfide bond" evidence="6">
    <location>
        <begin position="499"/>
        <end position="511"/>
    </location>
</feature>
<keyword evidence="7" id="KW-0175">Coiled coil</keyword>
<organism evidence="12 13">
    <name type="scientific">Saccoglossus kowalevskii</name>
    <name type="common">Acorn worm</name>
    <dbReference type="NCBI Taxonomy" id="10224"/>
    <lineage>
        <taxon>Eukaryota</taxon>
        <taxon>Metazoa</taxon>
        <taxon>Hemichordata</taxon>
        <taxon>Enteropneusta</taxon>
        <taxon>Harrimaniidae</taxon>
        <taxon>Saccoglossus</taxon>
    </lineage>
</organism>
<feature type="domain" description="Laminin EGF-like" evidence="9">
    <location>
        <begin position="1978"/>
        <end position="2024"/>
    </location>
</feature>
<feature type="domain" description="Laminin EGF-like" evidence="9">
    <location>
        <begin position="453"/>
        <end position="498"/>
    </location>
</feature>
<feature type="disulfide bond" evidence="6">
    <location>
        <begin position="1832"/>
        <end position="1841"/>
    </location>
</feature>
<feature type="disulfide bond" evidence="6">
    <location>
        <begin position="1416"/>
        <end position="1425"/>
    </location>
</feature>
<feature type="disulfide bond" evidence="6">
    <location>
        <begin position="1949"/>
        <end position="1958"/>
    </location>
</feature>
<dbReference type="PROSITE" id="PS01248">
    <property type="entry name" value="EGF_LAM_1"/>
    <property type="match status" value="8"/>
</dbReference>
<feature type="disulfide bond" evidence="6">
    <location>
        <begin position="1397"/>
        <end position="1414"/>
    </location>
</feature>
<feature type="domain" description="Laminin EGF-like" evidence="9">
    <location>
        <begin position="1441"/>
        <end position="1484"/>
    </location>
</feature>
<dbReference type="PROSITE" id="PS50027">
    <property type="entry name" value="EGF_LAM_2"/>
    <property type="match status" value="18"/>
</dbReference>
<protein>
    <submittedName>
        <fullName evidence="13">Laminin subunit alpha-like</fullName>
    </submittedName>
</protein>
<feature type="domain" description="Laminin EGF-like" evidence="9">
    <location>
        <begin position="2072"/>
        <end position="2114"/>
    </location>
</feature>
<feature type="disulfide bond" evidence="6">
    <location>
        <begin position="1553"/>
        <end position="1562"/>
    </location>
</feature>
<dbReference type="GeneID" id="102806714"/>
<evidence type="ECO:0000313" key="12">
    <source>
        <dbReference type="Proteomes" id="UP000694865"/>
    </source>
</evidence>
<dbReference type="Proteomes" id="UP000694865">
    <property type="component" value="Unplaced"/>
</dbReference>
<evidence type="ECO:0000256" key="5">
    <source>
        <dbReference type="ARBA" id="ARBA00023292"/>
    </source>
</evidence>
<feature type="domain" description="Laminin EGF-like" evidence="9">
    <location>
        <begin position="752"/>
        <end position="804"/>
    </location>
</feature>
<feature type="disulfide bond" evidence="6">
    <location>
        <begin position="1891"/>
        <end position="1900"/>
    </location>
</feature>
<feature type="domain" description="Laminin EGF-like" evidence="9">
    <location>
        <begin position="408"/>
        <end position="452"/>
    </location>
</feature>
<dbReference type="Pfam" id="PF00053">
    <property type="entry name" value="EGF_laminin"/>
    <property type="match status" value="20"/>
</dbReference>
<evidence type="ECO:0000256" key="8">
    <source>
        <dbReference type="SAM" id="SignalP"/>
    </source>
</evidence>
<feature type="disulfide bond" evidence="6">
    <location>
        <begin position="2045"/>
        <end position="2054"/>
    </location>
</feature>
<evidence type="ECO:0000313" key="13">
    <source>
        <dbReference type="RefSeq" id="XP_006819813.1"/>
    </source>
</evidence>